<dbReference type="Pfam" id="PF00027">
    <property type="entry name" value="cNMP_binding"/>
    <property type="match status" value="1"/>
</dbReference>
<feature type="region of interest" description="Disordered" evidence="1">
    <location>
        <begin position="228"/>
        <end position="253"/>
    </location>
</feature>
<feature type="compositionally biased region" description="Basic and acidic residues" evidence="1">
    <location>
        <begin position="238"/>
        <end position="247"/>
    </location>
</feature>
<evidence type="ECO:0000259" key="2">
    <source>
        <dbReference type="PROSITE" id="PS50042"/>
    </source>
</evidence>
<dbReference type="PROSITE" id="PS50042">
    <property type="entry name" value="CNMP_BINDING_3"/>
    <property type="match status" value="1"/>
</dbReference>
<sequence length="883" mass="101027">MPVAYSYGTDTDKKVVKLGQPEITLSPADYISVEKYSRGKNKIHWKKYEDIVPQPSIKERRKIKKVSFMSSRRHIQSAPASIRNSQQPKLIYLHSDGNTSAEASSKPWTTVPRSSAVQRQWAAVSRSGFQRPWTAVSGLRGQQESAACLRSNFTSAASSRTPLSHVVSPYLSNQEHSILRLDVYLPERRNGSWFGSNFYNEDDMKCISGKDISKCHLLEKRKSQKRRDFRPRNVFSRENTEKTDSELKSTQPAQNKLPSDLLMRFRKGVVTVISVQRLMGAMQQLSDSMTSRSATEEQWQALYGKSRAQELVFNKAAFAKDKAYNKMPAWALGLMDTPPEERTEEELNKLHALLRNIKSFDKFTQKIQLSMCRAFRYQSVESGRIVLRKGHVGQNFYFIHSGSVFVNVDDVNINGESFVKTEVILKTGDSFGELALLQDIRRTATISVRETCELLVVDKDTFARVCPNLFEKELEEKRDFLSHLELFSQRVWSKESIQNLCLEAQIQEFKTNRVIVADSAEDEWIYICMEGQCQVIRRLRVDNDTPKKKTGSQMISSTATVVSDNFLEIMNAFGDESLSKDGDTISDPINAKLGKERLLNSMGLEYVQSRKLSLDDIRNLMQKQHQKQLNEDDENKETESNSVVYGPLTLTSLIAQAEKSFVGKKLVYLIVKIMGGNDIFALHSILNESQTYTSRSKSINSFILVSCGVRVLRIKRSCFFKYACPEALNHAKTLATKQRYPSDEVLYNSYHDHICWDQYKQELLQQVLGYSADDKNHSVESKRSRSRNLVPRDNLSRADQKLMEKVNLSTNCVIPEVKEAQKDHTQRHSSNATRTLRKPYPPSGLNRDRRTHYQGQIEPECNTIEEEDELMKCNPALDKNMHL</sequence>
<dbReference type="SUPFAM" id="SSF51206">
    <property type="entry name" value="cAMP-binding domain-like"/>
    <property type="match status" value="2"/>
</dbReference>
<dbReference type="PANTHER" id="PTHR23011">
    <property type="entry name" value="CYCLIC NUCLEOTIDE-BINDING DOMAIN CONTAINING PROTEIN"/>
    <property type="match status" value="1"/>
</dbReference>
<keyword evidence="4" id="KW-1185">Reference proteome</keyword>
<dbReference type="InterPro" id="IPR018488">
    <property type="entry name" value="cNMP-bd_CS"/>
</dbReference>
<feature type="domain" description="Cyclic nucleotide-binding" evidence="2">
    <location>
        <begin position="359"/>
        <end position="483"/>
    </location>
</feature>
<evidence type="ECO:0000313" key="4">
    <source>
        <dbReference type="Proteomes" id="UP001634394"/>
    </source>
</evidence>
<dbReference type="InterPro" id="IPR014710">
    <property type="entry name" value="RmlC-like_jellyroll"/>
</dbReference>
<dbReference type="Gene3D" id="2.60.120.10">
    <property type="entry name" value="Jelly Rolls"/>
    <property type="match status" value="2"/>
</dbReference>
<dbReference type="CDD" id="cd00038">
    <property type="entry name" value="CAP_ED"/>
    <property type="match status" value="1"/>
</dbReference>
<dbReference type="PANTHER" id="PTHR23011:SF28">
    <property type="entry name" value="CYCLIC NUCLEOTIDE-BINDING DOMAIN CONTAINING PROTEIN"/>
    <property type="match status" value="1"/>
</dbReference>
<name>A0ABD3T4L3_SINWO</name>
<feature type="region of interest" description="Disordered" evidence="1">
    <location>
        <begin position="774"/>
        <end position="798"/>
    </location>
</feature>
<proteinExistence type="predicted"/>
<reference evidence="3 4" key="1">
    <citation type="submission" date="2024-11" db="EMBL/GenBank/DDBJ databases">
        <title>Chromosome-level genome assembly of the freshwater bivalve Anodonta woodiana.</title>
        <authorList>
            <person name="Chen X."/>
        </authorList>
    </citation>
    <scope>NUCLEOTIDE SEQUENCE [LARGE SCALE GENOMIC DNA]</scope>
    <source>
        <strain evidence="3">MN2024</strain>
        <tissue evidence="3">Gills</tissue>
    </source>
</reference>
<protein>
    <recommendedName>
        <fullName evidence="2">Cyclic nucleotide-binding domain-containing protein</fullName>
    </recommendedName>
</protein>
<dbReference type="AlphaFoldDB" id="A0ABD3T4L3"/>
<organism evidence="3 4">
    <name type="scientific">Sinanodonta woodiana</name>
    <name type="common">Chinese pond mussel</name>
    <name type="synonym">Anodonta woodiana</name>
    <dbReference type="NCBI Taxonomy" id="1069815"/>
    <lineage>
        <taxon>Eukaryota</taxon>
        <taxon>Metazoa</taxon>
        <taxon>Spiralia</taxon>
        <taxon>Lophotrochozoa</taxon>
        <taxon>Mollusca</taxon>
        <taxon>Bivalvia</taxon>
        <taxon>Autobranchia</taxon>
        <taxon>Heteroconchia</taxon>
        <taxon>Palaeoheterodonta</taxon>
        <taxon>Unionida</taxon>
        <taxon>Unionoidea</taxon>
        <taxon>Unionidae</taxon>
        <taxon>Unioninae</taxon>
        <taxon>Sinanodonta</taxon>
    </lineage>
</organism>
<dbReference type="Proteomes" id="UP001634394">
    <property type="component" value="Unassembled WGS sequence"/>
</dbReference>
<dbReference type="InterPro" id="IPR000595">
    <property type="entry name" value="cNMP-bd_dom"/>
</dbReference>
<gene>
    <name evidence="3" type="ORF">ACJMK2_023541</name>
</gene>
<dbReference type="SMART" id="SM00100">
    <property type="entry name" value="cNMP"/>
    <property type="match status" value="1"/>
</dbReference>
<feature type="compositionally biased region" description="Basic and acidic residues" evidence="1">
    <location>
        <begin position="774"/>
        <end position="783"/>
    </location>
</feature>
<feature type="region of interest" description="Disordered" evidence="1">
    <location>
        <begin position="818"/>
        <end position="851"/>
    </location>
</feature>
<evidence type="ECO:0000313" key="3">
    <source>
        <dbReference type="EMBL" id="KAL3831842.1"/>
    </source>
</evidence>
<dbReference type="PROSITE" id="PS00889">
    <property type="entry name" value="CNMP_BINDING_2"/>
    <property type="match status" value="1"/>
</dbReference>
<dbReference type="InterPro" id="IPR018490">
    <property type="entry name" value="cNMP-bd_dom_sf"/>
</dbReference>
<evidence type="ECO:0000256" key="1">
    <source>
        <dbReference type="SAM" id="MobiDB-lite"/>
    </source>
</evidence>
<dbReference type="EMBL" id="JBJQND010000019">
    <property type="protein sequence ID" value="KAL3831842.1"/>
    <property type="molecule type" value="Genomic_DNA"/>
</dbReference>
<comment type="caution">
    <text evidence="3">The sequence shown here is derived from an EMBL/GenBank/DDBJ whole genome shotgun (WGS) entry which is preliminary data.</text>
</comment>
<accession>A0ABD3T4L3</accession>